<keyword evidence="4 6" id="KW-0472">Membrane</keyword>
<evidence type="ECO:0000256" key="4">
    <source>
        <dbReference type="ARBA" id="ARBA00023136"/>
    </source>
</evidence>
<feature type="transmembrane region" description="Helical" evidence="6">
    <location>
        <begin position="398"/>
        <end position="424"/>
    </location>
</feature>
<feature type="transmembrane region" description="Helical" evidence="6">
    <location>
        <begin position="181"/>
        <end position="201"/>
    </location>
</feature>
<feature type="transmembrane region" description="Helical" evidence="6">
    <location>
        <begin position="344"/>
        <end position="362"/>
    </location>
</feature>
<comment type="subcellular location">
    <subcellularLocation>
        <location evidence="1">Membrane</location>
        <topology evidence="1">Multi-pass membrane protein</topology>
    </subcellularLocation>
</comment>
<reference evidence="9" key="1">
    <citation type="submission" date="2019-06" db="EMBL/GenBank/DDBJ databases">
        <authorList>
            <person name="Broberg M."/>
        </authorList>
    </citation>
    <scope>NUCLEOTIDE SEQUENCE [LARGE SCALE GENOMIC DNA]</scope>
</reference>
<dbReference type="OrthoDB" id="6770063at2759"/>
<evidence type="ECO:0000259" key="7">
    <source>
        <dbReference type="PROSITE" id="PS50850"/>
    </source>
</evidence>
<feature type="transmembrane region" description="Helical" evidence="6">
    <location>
        <begin position="207"/>
        <end position="225"/>
    </location>
</feature>
<dbReference type="InterPro" id="IPR020846">
    <property type="entry name" value="MFS_dom"/>
</dbReference>
<feature type="transmembrane region" description="Helical" evidence="6">
    <location>
        <begin position="457"/>
        <end position="477"/>
    </location>
</feature>
<evidence type="ECO:0000256" key="1">
    <source>
        <dbReference type="ARBA" id="ARBA00004141"/>
    </source>
</evidence>
<sequence length="558" mass="59668">MAGSSSRTPPIDEETPLFHDHDPAGSESREDQPILQAPSEETWTIPRGFFWIQLALMSNVFLQAFDSTITAATYAVISSEFGSANTASWLTTSYLVTSTAVQPLYGRVSDIFGRRLCFFIATITFGLGCLGCGLARDVVTLNCMRALTGFGGAGLMTMATIVNSDMIPFRRRGMYQAMQNGIWGLGGISGASLGGAIADKIGWRWCFLLQVPVSIFALFVGAVAVKNQAGNLFEDGIKAVWKRVDFTGALFLVLAISVQLLGLSLGGNELPWTSPWVIALLISSVALFAIFFFIEGRTTAIPIIPLRMLKGRLPVATQIANICAGLSAYGVILMESATKAGARLALPSLATPIGSIIAGIVMSRWGKLIPLVRTGASIICFGSAVLLSLSFQDASWKYIAFIIPTNLGVGVIYPSILFTTLASFDHAGKTMDKITTLQLSESGTNPKLIDHAVSASTVYLIRSLGAVWGVSITSAIVQTTLSVRLPDALSGISDKWRVIDDIRHSVEALKTLPPDVQLKARLVYFDGIHYAFASVVVAGAIAVIAAFIASPKQMRSTH</sequence>
<feature type="transmembrane region" description="Helical" evidence="6">
    <location>
        <begin position="374"/>
        <end position="392"/>
    </location>
</feature>
<accession>A0A9N9Y438</accession>
<evidence type="ECO:0000313" key="8">
    <source>
        <dbReference type="EMBL" id="CAG9995467.1"/>
    </source>
</evidence>
<feature type="transmembrane region" description="Helical" evidence="6">
    <location>
        <begin position="246"/>
        <end position="264"/>
    </location>
</feature>
<dbReference type="InterPro" id="IPR011701">
    <property type="entry name" value="MFS"/>
</dbReference>
<evidence type="ECO:0000256" key="6">
    <source>
        <dbReference type="SAM" id="Phobius"/>
    </source>
</evidence>
<comment type="caution">
    <text evidence="8">The sequence shown here is derived from an EMBL/GenBank/DDBJ whole genome shotgun (WGS) entry which is preliminary data.</text>
</comment>
<protein>
    <recommendedName>
        <fullName evidence="7">Major facilitator superfamily (MFS) profile domain-containing protein</fullName>
    </recommendedName>
</protein>
<feature type="transmembrane region" description="Helical" evidence="6">
    <location>
        <begin position="116"/>
        <end position="136"/>
    </location>
</feature>
<dbReference type="FunFam" id="1.20.1250.20:FF:000670">
    <property type="entry name" value="MFS general substrate transporter"/>
    <property type="match status" value="1"/>
</dbReference>
<dbReference type="InterPro" id="IPR036259">
    <property type="entry name" value="MFS_trans_sf"/>
</dbReference>
<dbReference type="Pfam" id="PF07690">
    <property type="entry name" value="MFS_1"/>
    <property type="match status" value="1"/>
</dbReference>
<dbReference type="SUPFAM" id="SSF103473">
    <property type="entry name" value="MFS general substrate transporter"/>
    <property type="match status" value="2"/>
</dbReference>
<feature type="domain" description="Major facilitator superfamily (MFS) profile" evidence="7">
    <location>
        <begin position="52"/>
        <end position="554"/>
    </location>
</feature>
<evidence type="ECO:0000256" key="2">
    <source>
        <dbReference type="ARBA" id="ARBA00022692"/>
    </source>
</evidence>
<feature type="compositionally biased region" description="Basic and acidic residues" evidence="5">
    <location>
        <begin position="16"/>
        <end position="32"/>
    </location>
</feature>
<dbReference type="AlphaFoldDB" id="A0A9N9Y438"/>
<dbReference type="PANTHER" id="PTHR23501:SF81">
    <property type="entry name" value="VACUOLAR BASIC AMINO ACID TRANSPORTER 2"/>
    <property type="match status" value="1"/>
</dbReference>
<reference evidence="8 9" key="2">
    <citation type="submission" date="2021-10" db="EMBL/GenBank/DDBJ databases">
        <authorList>
            <person name="Piombo E."/>
        </authorList>
    </citation>
    <scope>NUCLEOTIDE SEQUENCE [LARGE SCALE GENOMIC DNA]</scope>
</reference>
<keyword evidence="2 6" id="KW-0812">Transmembrane</keyword>
<organism evidence="8 9">
    <name type="scientific">Clonostachys byssicola</name>
    <dbReference type="NCBI Taxonomy" id="160290"/>
    <lineage>
        <taxon>Eukaryota</taxon>
        <taxon>Fungi</taxon>
        <taxon>Dikarya</taxon>
        <taxon>Ascomycota</taxon>
        <taxon>Pezizomycotina</taxon>
        <taxon>Sordariomycetes</taxon>
        <taxon>Hypocreomycetidae</taxon>
        <taxon>Hypocreales</taxon>
        <taxon>Bionectriaceae</taxon>
        <taxon>Clonostachys</taxon>
    </lineage>
</organism>
<dbReference type="EMBL" id="CABFNO020001536">
    <property type="protein sequence ID" value="CAG9995467.1"/>
    <property type="molecule type" value="Genomic_DNA"/>
</dbReference>
<evidence type="ECO:0000256" key="3">
    <source>
        <dbReference type="ARBA" id="ARBA00022989"/>
    </source>
</evidence>
<gene>
    <name evidence="8" type="ORF">CBYS24578_00003684</name>
</gene>
<feature type="region of interest" description="Disordered" evidence="5">
    <location>
        <begin position="1"/>
        <end position="37"/>
    </location>
</feature>
<keyword evidence="3 6" id="KW-1133">Transmembrane helix</keyword>
<dbReference type="PROSITE" id="PS50850">
    <property type="entry name" value="MFS"/>
    <property type="match status" value="1"/>
</dbReference>
<dbReference type="GO" id="GO:0015174">
    <property type="term" value="F:basic amino acid transmembrane transporter activity"/>
    <property type="evidence" value="ECO:0007669"/>
    <property type="project" value="TreeGrafter"/>
</dbReference>
<evidence type="ECO:0000256" key="5">
    <source>
        <dbReference type="SAM" id="MobiDB-lite"/>
    </source>
</evidence>
<feature type="transmembrane region" description="Helical" evidence="6">
    <location>
        <begin position="276"/>
        <end position="294"/>
    </location>
</feature>
<name>A0A9N9Y438_9HYPO</name>
<dbReference type="GO" id="GO:0000329">
    <property type="term" value="C:fungal-type vacuole membrane"/>
    <property type="evidence" value="ECO:0007669"/>
    <property type="project" value="TreeGrafter"/>
</dbReference>
<dbReference type="PANTHER" id="PTHR23501">
    <property type="entry name" value="MAJOR FACILITATOR SUPERFAMILY"/>
    <property type="match status" value="1"/>
</dbReference>
<evidence type="ECO:0000313" key="9">
    <source>
        <dbReference type="Proteomes" id="UP000754883"/>
    </source>
</evidence>
<dbReference type="Gene3D" id="1.20.1250.20">
    <property type="entry name" value="MFS general substrate transporter like domains"/>
    <property type="match status" value="1"/>
</dbReference>
<dbReference type="Proteomes" id="UP000754883">
    <property type="component" value="Unassembled WGS sequence"/>
</dbReference>
<feature type="transmembrane region" description="Helical" evidence="6">
    <location>
        <begin position="528"/>
        <end position="549"/>
    </location>
</feature>
<dbReference type="CDD" id="cd17502">
    <property type="entry name" value="MFS_Azr1_MDR_like"/>
    <property type="match status" value="1"/>
</dbReference>
<feature type="transmembrane region" description="Helical" evidence="6">
    <location>
        <begin position="315"/>
        <end position="332"/>
    </location>
</feature>
<keyword evidence="9" id="KW-1185">Reference proteome</keyword>
<proteinExistence type="predicted"/>
<feature type="transmembrane region" description="Helical" evidence="6">
    <location>
        <begin position="148"/>
        <end position="169"/>
    </location>
</feature>